<evidence type="ECO:0000256" key="3">
    <source>
        <dbReference type="ARBA" id="ARBA00022723"/>
    </source>
</evidence>
<dbReference type="InterPro" id="IPR010402">
    <property type="entry name" value="CCT_domain"/>
</dbReference>
<keyword evidence="14" id="KW-1185">Reference proteome</keyword>
<feature type="domain" description="CCT" evidence="12">
    <location>
        <begin position="336"/>
        <end position="378"/>
    </location>
</feature>
<sequence length="380" mass="43041">MSSRRRVCDYCNDATAVIYCRADSAKLCFSCDREVHSTNQLFAKHARSQLCDACDASPASIFCSTESSVLCQNCDWETHNDAVSVASALNHHHHGHDHHHRRPLEGFNGCPSVTELLGILGFEDVDKKAMFWGEEDGFFGSEDFLIWDVPSSIVALDDMVVSDSSPLGFQALGVPPLPKNRNAVCGQHKEEMLRQLGELAKKEPDSNYENMDLDLASLFSFEAHVPDQNVQPARTRAGSQCDAEEEPNTFSAFQARSCQWFIDSSENVHQDILPQMALRSHLQESHKDSEKHSDIGDSVSLANDDAHNQHSQHPVDSNALLDFPKIFPYELTSQERETAISRYKEKRKTRRYDKRVRYESRKVRAECRTRIKGRFAKIDH</sequence>
<comment type="caution">
    <text evidence="13">The sequence shown here is derived from an EMBL/GenBank/DDBJ whole genome shotgun (WGS) entry which is preliminary data.</text>
</comment>
<comment type="subcellular location">
    <subcellularLocation>
        <location evidence="1 9">Nucleus</location>
    </subcellularLocation>
</comment>
<evidence type="ECO:0000256" key="2">
    <source>
        <dbReference type="ARBA" id="ARBA00010024"/>
    </source>
</evidence>
<feature type="domain" description="B box-type" evidence="11">
    <location>
        <begin position="3"/>
        <end position="50"/>
    </location>
</feature>
<evidence type="ECO:0008006" key="15">
    <source>
        <dbReference type="Google" id="ProtNLM"/>
    </source>
</evidence>
<keyword evidence="6" id="KW-0862">Zinc</keyword>
<dbReference type="Pfam" id="PF06203">
    <property type="entry name" value="CCT"/>
    <property type="match status" value="1"/>
</dbReference>
<dbReference type="AlphaFoldDB" id="A0AA88D0T9"/>
<name>A0AA88D0T9_FICCA</name>
<evidence type="ECO:0000256" key="8">
    <source>
        <dbReference type="PROSITE-ProRule" id="PRU00024"/>
    </source>
</evidence>
<feature type="compositionally biased region" description="Basic and acidic residues" evidence="10">
    <location>
        <begin position="281"/>
        <end position="295"/>
    </location>
</feature>
<dbReference type="Proteomes" id="UP001187192">
    <property type="component" value="Unassembled WGS sequence"/>
</dbReference>
<organism evidence="13 14">
    <name type="scientific">Ficus carica</name>
    <name type="common">Common fig</name>
    <dbReference type="NCBI Taxonomy" id="3494"/>
    <lineage>
        <taxon>Eukaryota</taxon>
        <taxon>Viridiplantae</taxon>
        <taxon>Streptophyta</taxon>
        <taxon>Embryophyta</taxon>
        <taxon>Tracheophyta</taxon>
        <taxon>Spermatophyta</taxon>
        <taxon>Magnoliopsida</taxon>
        <taxon>eudicotyledons</taxon>
        <taxon>Gunneridae</taxon>
        <taxon>Pentapetalae</taxon>
        <taxon>rosids</taxon>
        <taxon>fabids</taxon>
        <taxon>Rosales</taxon>
        <taxon>Moraceae</taxon>
        <taxon>Ficeae</taxon>
        <taxon>Ficus</taxon>
    </lineage>
</organism>
<keyword evidence="5 8" id="KW-0863">Zinc-finger</keyword>
<dbReference type="InterPro" id="IPR049808">
    <property type="entry name" value="CONSTANS-like_Bbox1"/>
</dbReference>
<evidence type="ECO:0000256" key="9">
    <source>
        <dbReference type="PROSITE-ProRule" id="PRU00357"/>
    </source>
</evidence>
<evidence type="ECO:0000256" key="4">
    <source>
        <dbReference type="ARBA" id="ARBA00022737"/>
    </source>
</evidence>
<dbReference type="SMART" id="SM00336">
    <property type="entry name" value="BBOX"/>
    <property type="match status" value="2"/>
</dbReference>
<dbReference type="EMBL" id="BTGU01000007">
    <property type="protein sequence ID" value="GMN38111.1"/>
    <property type="molecule type" value="Genomic_DNA"/>
</dbReference>
<dbReference type="GO" id="GO:0006355">
    <property type="term" value="P:regulation of DNA-templated transcription"/>
    <property type="evidence" value="ECO:0007669"/>
    <property type="project" value="UniProtKB-ARBA"/>
</dbReference>
<protein>
    <recommendedName>
        <fullName evidence="15">Zinc finger protein CONSTANS-LIKE 13</fullName>
    </recommendedName>
</protein>
<gene>
    <name evidence="13" type="ORF">TIFTF001_007348</name>
</gene>
<proteinExistence type="inferred from homology"/>
<evidence type="ECO:0000256" key="6">
    <source>
        <dbReference type="ARBA" id="ARBA00022833"/>
    </source>
</evidence>
<keyword evidence="7 9" id="KW-0539">Nucleus</keyword>
<evidence type="ECO:0000256" key="7">
    <source>
        <dbReference type="ARBA" id="ARBA00023242"/>
    </source>
</evidence>
<dbReference type="CDD" id="cd19821">
    <property type="entry name" value="Bbox1_BBX-like"/>
    <property type="match status" value="1"/>
</dbReference>
<accession>A0AA88D0T9</accession>
<evidence type="ECO:0000313" key="13">
    <source>
        <dbReference type="EMBL" id="GMN38111.1"/>
    </source>
</evidence>
<evidence type="ECO:0000259" key="12">
    <source>
        <dbReference type="PROSITE" id="PS51017"/>
    </source>
</evidence>
<feature type="region of interest" description="Disordered" evidence="10">
    <location>
        <begin position="280"/>
        <end position="317"/>
    </location>
</feature>
<evidence type="ECO:0000256" key="10">
    <source>
        <dbReference type="SAM" id="MobiDB-lite"/>
    </source>
</evidence>
<dbReference type="Pfam" id="PF00643">
    <property type="entry name" value="zf-B_box"/>
    <property type="match status" value="1"/>
</dbReference>
<dbReference type="GO" id="GO:0005634">
    <property type="term" value="C:nucleus"/>
    <property type="evidence" value="ECO:0007669"/>
    <property type="project" value="UniProtKB-SubCell"/>
</dbReference>
<dbReference type="PANTHER" id="PTHR31717">
    <property type="entry name" value="ZINC FINGER PROTEIN CONSTANS-LIKE 10"/>
    <property type="match status" value="1"/>
</dbReference>
<reference evidence="13" key="1">
    <citation type="submission" date="2023-07" db="EMBL/GenBank/DDBJ databases">
        <title>draft genome sequence of fig (Ficus carica).</title>
        <authorList>
            <person name="Takahashi T."/>
            <person name="Nishimura K."/>
        </authorList>
    </citation>
    <scope>NUCLEOTIDE SEQUENCE</scope>
</reference>
<comment type="similarity">
    <text evidence="2">Belongs to the CONSTANS family.</text>
</comment>
<keyword evidence="4" id="KW-0677">Repeat</keyword>
<evidence type="ECO:0000313" key="14">
    <source>
        <dbReference type="Proteomes" id="UP001187192"/>
    </source>
</evidence>
<keyword evidence="3" id="KW-0479">Metal-binding</keyword>
<dbReference type="InterPro" id="IPR000315">
    <property type="entry name" value="Znf_B-box"/>
</dbReference>
<dbReference type="Gramene" id="FCD_00006998-RA">
    <property type="protein sequence ID" value="FCD_00006998-RA:cds"/>
    <property type="gene ID" value="FCD_00006998"/>
</dbReference>
<dbReference type="PROSITE" id="PS51017">
    <property type="entry name" value="CCT"/>
    <property type="match status" value="1"/>
</dbReference>
<evidence type="ECO:0000256" key="1">
    <source>
        <dbReference type="ARBA" id="ARBA00004123"/>
    </source>
</evidence>
<evidence type="ECO:0000259" key="11">
    <source>
        <dbReference type="PROSITE" id="PS50119"/>
    </source>
</evidence>
<dbReference type="GO" id="GO:0008270">
    <property type="term" value="F:zinc ion binding"/>
    <property type="evidence" value="ECO:0007669"/>
    <property type="project" value="UniProtKB-KW"/>
</dbReference>
<feature type="domain" description="B box-type" evidence="11">
    <location>
        <begin position="46"/>
        <end position="104"/>
    </location>
</feature>
<evidence type="ECO:0000256" key="5">
    <source>
        <dbReference type="ARBA" id="ARBA00022771"/>
    </source>
</evidence>
<dbReference type="PROSITE" id="PS50119">
    <property type="entry name" value="ZF_BBOX"/>
    <property type="match status" value="2"/>
</dbReference>
<dbReference type="PANTHER" id="PTHR31717:SF58">
    <property type="entry name" value="ZINC FINGER PROTEIN CONSTANS-LIKE 13"/>
    <property type="match status" value="1"/>
</dbReference>